<dbReference type="Pfam" id="PF04463">
    <property type="entry name" value="2-thiour_desulf"/>
    <property type="match status" value="1"/>
</dbReference>
<dbReference type="AlphaFoldDB" id="A0A2S5GSY3"/>
<reference evidence="1 2" key="1">
    <citation type="submission" date="2018-02" db="EMBL/GenBank/DDBJ databases">
        <title>Draft Genome of Achromobacter spanius stain 6.</title>
        <authorList>
            <person name="Gunasekera T.S."/>
            <person name="Radwan O."/>
            <person name="Ruiz O.N."/>
        </authorList>
    </citation>
    <scope>NUCLEOTIDE SEQUENCE [LARGE SCALE GENOMIC DNA]</scope>
    <source>
        <strain evidence="1 2">6</strain>
    </source>
</reference>
<comment type="caution">
    <text evidence="1">The sequence shown here is derived from an EMBL/GenBank/DDBJ whole genome shotgun (WGS) entry which is preliminary data.</text>
</comment>
<proteinExistence type="predicted"/>
<dbReference type="RefSeq" id="WP_104143817.1">
    <property type="nucleotide sequence ID" value="NZ_PREU01000005.1"/>
</dbReference>
<dbReference type="InterPro" id="IPR007553">
    <property type="entry name" value="2-thiour_desulf"/>
</dbReference>
<sequence length="168" mass="17657">MQYVLISSCLLGNPVRYDGRGVPHGDAVLARWRDEGRVVPVCPEVAGGMPVPRPPAEIEAGKRAADVLASGARVIAVTGQDVTVPFVQGAHAALALARQHGIRIAVLKEGSPSCGSGYVYDGHFAGRRLPGVGVTAQLLTRAGVRVFSEKQWADAQAWLAQLEAQNVG</sequence>
<dbReference type="OrthoDB" id="495783at2"/>
<dbReference type="EMBL" id="PREU01000005">
    <property type="protein sequence ID" value="PPA75951.1"/>
    <property type="molecule type" value="Genomic_DNA"/>
</dbReference>
<dbReference type="PANTHER" id="PTHR30087:SF1">
    <property type="entry name" value="HYPOTHETICAL CYTOSOLIC PROTEIN"/>
    <property type="match status" value="1"/>
</dbReference>
<evidence type="ECO:0000313" key="1">
    <source>
        <dbReference type="EMBL" id="PPA75951.1"/>
    </source>
</evidence>
<accession>A0A2S5GSY3</accession>
<dbReference type="PANTHER" id="PTHR30087">
    <property type="entry name" value="INNER MEMBRANE PROTEIN"/>
    <property type="match status" value="1"/>
</dbReference>
<name>A0A2S5GSY3_9BURK</name>
<evidence type="ECO:0000313" key="2">
    <source>
        <dbReference type="Proteomes" id="UP000239990"/>
    </source>
</evidence>
<dbReference type="Proteomes" id="UP000239990">
    <property type="component" value="Unassembled WGS sequence"/>
</dbReference>
<organism evidence="1 2">
    <name type="scientific">Achromobacter spanius</name>
    <dbReference type="NCBI Taxonomy" id="217203"/>
    <lineage>
        <taxon>Bacteria</taxon>
        <taxon>Pseudomonadati</taxon>
        <taxon>Pseudomonadota</taxon>
        <taxon>Betaproteobacteria</taxon>
        <taxon>Burkholderiales</taxon>
        <taxon>Alcaligenaceae</taxon>
        <taxon>Achromobacter</taxon>
    </lineage>
</organism>
<gene>
    <name evidence="1" type="ORF">C4E15_13080</name>
</gene>
<protein>
    <submittedName>
        <fullName evidence="1">DUF523 domain-containing protein</fullName>
    </submittedName>
</protein>